<evidence type="ECO:0000313" key="3">
    <source>
        <dbReference type="WBParaSite" id="nRc.2.0.1.t45475-RA"/>
    </source>
</evidence>
<dbReference type="Proteomes" id="UP000887565">
    <property type="component" value="Unplaced"/>
</dbReference>
<keyword evidence="1" id="KW-0472">Membrane</keyword>
<sequence length="100" mass="10887">GNQELAGRGLGVSRLLGQWQQLWKSTVAFVSEGGESCTGDLSLFFYFALYLQLLGLLLIGNGANNLIDHLYSWDIVGNPRSGGIELIEGITCFGAEILYF</sequence>
<reference evidence="3" key="1">
    <citation type="submission" date="2022-11" db="UniProtKB">
        <authorList>
            <consortium name="WormBaseParasite"/>
        </authorList>
    </citation>
    <scope>IDENTIFICATION</scope>
</reference>
<name>A0A915L6W0_ROMCU</name>
<evidence type="ECO:0000256" key="1">
    <source>
        <dbReference type="SAM" id="Phobius"/>
    </source>
</evidence>
<dbReference type="AlphaFoldDB" id="A0A915L6W0"/>
<protein>
    <submittedName>
        <fullName evidence="3">Uncharacterized protein</fullName>
    </submittedName>
</protein>
<keyword evidence="1" id="KW-1133">Transmembrane helix</keyword>
<organism evidence="2 3">
    <name type="scientific">Romanomermis culicivorax</name>
    <name type="common">Nematode worm</name>
    <dbReference type="NCBI Taxonomy" id="13658"/>
    <lineage>
        <taxon>Eukaryota</taxon>
        <taxon>Metazoa</taxon>
        <taxon>Ecdysozoa</taxon>
        <taxon>Nematoda</taxon>
        <taxon>Enoplea</taxon>
        <taxon>Dorylaimia</taxon>
        <taxon>Mermithida</taxon>
        <taxon>Mermithoidea</taxon>
        <taxon>Mermithidae</taxon>
        <taxon>Romanomermis</taxon>
    </lineage>
</organism>
<dbReference type="WBParaSite" id="nRc.2.0.1.t45475-RA">
    <property type="protein sequence ID" value="nRc.2.0.1.t45475-RA"/>
    <property type="gene ID" value="nRc.2.0.1.g45475"/>
</dbReference>
<proteinExistence type="predicted"/>
<keyword evidence="1" id="KW-0812">Transmembrane</keyword>
<feature type="transmembrane region" description="Helical" evidence="1">
    <location>
        <begin position="43"/>
        <end position="63"/>
    </location>
</feature>
<accession>A0A915L6W0</accession>
<evidence type="ECO:0000313" key="2">
    <source>
        <dbReference type="Proteomes" id="UP000887565"/>
    </source>
</evidence>
<keyword evidence="2" id="KW-1185">Reference proteome</keyword>